<evidence type="ECO:0000256" key="6">
    <source>
        <dbReference type="ARBA" id="ARBA00022989"/>
    </source>
</evidence>
<keyword evidence="4" id="KW-1003">Cell membrane</keyword>
<feature type="transmembrane region" description="Helical" evidence="8">
    <location>
        <begin position="340"/>
        <end position="361"/>
    </location>
</feature>
<dbReference type="Pfam" id="PF01032">
    <property type="entry name" value="FecCD"/>
    <property type="match status" value="1"/>
</dbReference>
<evidence type="ECO:0000256" key="1">
    <source>
        <dbReference type="ARBA" id="ARBA00004651"/>
    </source>
</evidence>
<keyword evidence="5 8" id="KW-0812">Transmembrane</keyword>
<feature type="transmembrane region" description="Helical" evidence="8">
    <location>
        <begin position="272"/>
        <end position="299"/>
    </location>
</feature>
<evidence type="ECO:0000256" key="3">
    <source>
        <dbReference type="ARBA" id="ARBA00022448"/>
    </source>
</evidence>
<reference evidence="9 10" key="1">
    <citation type="journal article" date="2023" name="PLoS ONE">
        <title>Genome-based metabolic and phylogenomic analysis of three Terrisporobacter species.</title>
        <authorList>
            <person name="Boer T."/>
            <person name="Bengelsdorf F.R."/>
            <person name="Bomeke M."/>
            <person name="Daniel R."/>
            <person name="Poehlein A."/>
        </authorList>
    </citation>
    <scope>NUCLEOTIDE SEQUENCE [LARGE SCALE GENOMIC DNA]</scope>
    <source>
        <strain evidence="9 10">DSM 1288</strain>
    </source>
</reference>
<accession>A0ABZ2ER53</accession>
<keyword evidence="3" id="KW-0813">Transport</keyword>
<feature type="transmembrane region" description="Helical" evidence="8">
    <location>
        <begin position="85"/>
        <end position="106"/>
    </location>
</feature>
<keyword evidence="6 8" id="KW-1133">Transmembrane helix</keyword>
<evidence type="ECO:0000256" key="2">
    <source>
        <dbReference type="ARBA" id="ARBA00007935"/>
    </source>
</evidence>
<sequence length="366" mass="39161">MGLLLLESDWMLAIKQHGVLNDYNQYVYKKRLILFIIFLLTAGMGLYAISVGSSNLSVIEVIKTLVGQGSKQSNMLLYNIRLPRAAMAIVSGVGLAITGCVMQSILKNPLASASTLGVSQGAAFGAALAIVYFGAGSIQSNTADAVAISNPYMTSICAFIGSMGATAVILLLSRFKKVTPETMVLAGVAISSLFSGATALIQYFANDVQVAAIVFWTFGDLGRASWREILIVTVVSGLALIYFMYNRWNYNALESGEQTAKGLGVNVPTMRIVGMVISSLTASVIVSFVGIINFIGLIAPHIMRKFVGNDYRYLIPASAILGAFLLLFSDTIARMVISPIILPIGTITSFMGAPLFLYILFKGVEK</sequence>
<evidence type="ECO:0000256" key="8">
    <source>
        <dbReference type="SAM" id="Phobius"/>
    </source>
</evidence>
<dbReference type="Gene3D" id="1.10.3470.10">
    <property type="entry name" value="ABC transporter involved in vitamin B12 uptake, BtuC"/>
    <property type="match status" value="1"/>
</dbReference>
<dbReference type="CDD" id="cd06550">
    <property type="entry name" value="TM_ABC_iron-siderophores_like"/>
    <property type="match status" value="1"/>
</dbReference>
<name>A0ABZ2ER53_9FIRM</name>
<keyword evidence="7 8" id="KW-0472">Membrane</keyword>
<gene>
    <name evidence="9" type="primary">btuC</name>
    <name evidence="9" type="ORF">TEGL_05450</name>
</gene>
<dbReference type="SUPFAM" id="SSF81345">
    <property type="entry name" value="ABC transporter involved in vitamin B12 uptake, BtuC"/>
    <property type="match status" value="1"/>
</dbReference>
<dbReference type="EMBL" id="CP117523">
    <property type="protein sequence ID" value="WWD82170.1"/>
    <property type="molecule type" value="Genomic_DNA"/>
</dbReference>
<feature type="transmembrane region" description="Helical" evidence="8">
    <location>
        <begin position="184"/>
        <end position="205"/>
    </location>
</feature>
<feature type="transmembrane region" description="Helical" evidence="8">
    <location>
        <begin position="152"/>
        <end position="172"/>
    </location>
</feature>
<dbReference type="PANTHER" id="PTHR30472:SF25">
    <property type="entry name" value="ABC TRANSPORTER PERMEASE PROTEIN MJ0876-RELATED"/>
    <property type="match status" value="1"/>
</dbReference>
<evidence type="ECO:0000256" key="5">
    <source>
        <dbReference type="ARBA" id="ARBA00022692"/>
    </source>
</evidence>
<comment type="similarity">
    <text evidence="2">Belongs to the binding-protein-dependent transport system permease family. FecCD subfamily.</text>
</comment>
<dbReference type="InterPro" id="IPR000522">
    <property type="entry name" value="ABC_transptr_permease_BtuC"/>
</dbReference>
<comment type="subcellular location">
    <subcellularLocation>
        <location evidence="1">Cell membrane</location>
        <topology evidence="1">Multi-pass membrane protein</topology>
    </subcellularLocation>
</comment>
<evidence type="ECO:0000313" key="9">
    <source>
        <dbReference type="EMBL" id="WWD82170.1"/>
    </source>
</evidence>
<evidence type="ECO:0000256" key="7">
    <source>
        <dbReference type="ARBA" id="ARBA00023136"/>
    </source>
</evidence>
<evidence type="ECO:0000256" key="4">
    <source>
        <dbReference type="ARBA" id="ARBA00022475"/>
    </source>
</evidence>
<protein>
    <submittedName>
        <fullName evidence="9">Vitamin B12 import system permease protein BtuC</fullName>
    </submittedName>
</protein>
<feature type="transmembrane region" description="Helical" evidence="8">
    <location>
        <begin position="32"/>
        <end position="50"/>
    </location>
</feature>
<dbReference type="InterPro" id="IPR037294">
    <property type="entry name" value="ABC_BtuC-like"/>
</dbReference>
<feature type="transmembrane region" description="Helical" evidence="8">
    <location>
        <begin position="225"/>
        <end position="245"/>
    </location>
</feature>
<proteinExistence type="inferred from homology"/>
<dbReference type="Proteomes" id="UP001348492">
    <property type="component" value="Chromosome"/>
</dbReference>
<dbReference type="PANTHER" id="PTHR30472">
    <property type="entry name" value="FERRIC ENTEROBACTIN TRANSPORT SYSTEM PERMEASE PROTEIN"/>
    <property type="match status" value="1"/>
</dbReference>
<evidence type="ECO:0000313" key="10">
    <source>
        <dbReference type="Proteomes" id="UP001348492"/>
    </source>
</evidence>
<organism evidence="9 10">
    <name type="scientific">Terrisporobacter glycolicus ATCC 14880 = DSM 1288</name>
    <dbReference type="NCBI Taxonomy" id="1121315"/>
    <lineage>
        <taxon>Bacteria</taxon>
        <taxon>Bacillati</taxon>
        <taxon>Bacillota</taxon>
        <taxon>Clostridia</taxon>
        <taxon>Peptostreptococcales</taxon>
        <taxon>Peptostreptococcaceae</taxon>
        <taxon>Terrisporobacter</taxon>
    </lineage>
</organism>
<feature type="transmembrane region" description="Helical" evidence="8">
    <location>
        <begin position="311"/>
        <end position="328"/>
    </location>
</feature>
<feature type="transmembrane region" description="Helical" evidence="8">
    <location>
        <begin position="118"/>
        <end position="140"/>
    </location>
</feature>
<keyword evidence="10" id="KW-1185">Reference proteome</keyword>